<dbReference type="AlphaFoldDB" id="A0A4Y7JAH3"/>
<keyword evidence="2" id="KW-1185">Reference proteome</keyword>
<evidence type="ECO:0000313" key="1">
    <source>
        <dbReference type="EMBL" id="RZC56941.1"/>
    </source>
</evidence>
<reference evidence="1 2" key="1">
    <citation type="journal article" date="2018" name="Science">
        <title>The opium poppy genome and morphinan production.</title>
        <authorList>
            <person name="Guo L."/>
            <person name="Winzer T."/>
            <person name="Yang X."/>
            <person name="Li Y."/>
            <person name="Ning Z."/>
            <person name="He Z."/>
            <person name="Teodor R."/>
            <person name="Lu Y."/>
            <person name="Bowser T.A."/>
            <person name="Graham I.A."/>
            <person name="Ye K."/>
        </authorList>
    </citation>
    <scope>NUCLEOTIDE SEQUENCE [LARGE SCALE GENOMIC DNA]</scope>
    <source>
        <strain evidence="2">cv. HN1</strain>
        <tissue evidence="1">Leaves</tissue>
    </source>
</reference>
<accession>A0A4Y7JAH3</accession>
<sequence length="143" mass="15951">MVIFFGIGGIENGDFLCVFNALCGFTNALFFTTSAYVEEYWLWLSHASTSTQSNATADKRYLLGKWMQRTTDKGYSCKYAKIPCSEPVLTDSFCNIIQGTQNLGNEGVKKEEEGCPVTVSGRKSSAYIYEPNQPIDEQFGLHL</sequence>
<organism evidence="1 2">
    <name type="scientific">Papaver somniferum</name>
    <name type="common">Opium poppy</name>
    <dbReference type="NCBI Taxonomy" id="3469"/>
    <lineage>
        <taxon>Eukaryota</taxon>
        <taxon>Viridiplantae</taxon>
        <taxon>Streptophyta</taxon>
        <taxon>Embryophyta</taxon>
        <taxon>Tracheophyta</taxon>
        <taxon>Spermatophyta</taxon>
        <taxon>Magnoliopsida</taxon>
        <taxon>Ranunculales</taxon>
        <taxon>Papaveraceae</taxon>
        <taxon>Papaveroideae</taxon>
        <taxon>Papaver</taxon>
    </lineage>
</organism>
<dbReference type="Proteomes" id="UP000316621">
    <property type="component" value="Chromosome 3"/>
</dbReference>
<protein>
    <submittedName>
        <fullName evidence="1">Uncharacterized protein</fullName>
    </submittedName>
</protein>
<dbReference type="Gramene" id="RZC56941">
    <property type="protein sequence ID" value="RZC56941"/>
    <property type="gene ID" value="C5167_015797"/>
</dbReference>
<evidence type="ECO:0000313" key="2">
    <source>
        <dbReference type="Proteomes" id="UP000316621"/>
    </source>
</evidence>
<name>A0A4Y7JAH3_PAPSO</name>
<gene>
    <name evidence="1" type="ORF">C5167_015797</name>
</gene>
<proteinExistence type="predicted"/>
<dbReference type="EMBL" id="CM010717">
    <property type="protein sequence ID" value="RZC56941.1"/>
    <property type="molecule type" value="Genomic_DNA"/>
</dbReference>